<evidence type="ECO:0000256" key="3">
    <source>
        <dbReference type="ARBA" id="ARBA00022771"/>
    </source>
</evidence>
<dbReference type="SUPFAM" id="SSF48508">
    <property type="entry name" value="Nuclear receptor ligand-binding domain"/>
    <property type="match status" value="1"/>
</dbReference>
<dbReference type="Proteomes" id="UP000606786">
    <property type="component" value="Unassembled WGS sequence"/>
</dbReference>
<gene>
    <name evidence="12" type="ORF">CCAP1982_LOCUS4678</name>
</gene>
<dbReference type="GO" id="GO:0008270">
    <property type="term" value="F:zinc ion binding"/>
    <property type="evidence" value="ECO:0007669"/>
    <property type="project" value="UniProtKB-KW"/>
</dbReference>
<protein>
    <submittedName>
        <fullName evidence="12">(Mediterranean fruit fly) hypothetical protein</fullName>
    </submittedName>
</protein>
<keyword evidence="3" id="KW-0863">Zinc-finger</keyword>
<dbReference type="InterPro" id="IPR001628">
    <property type="entry name" value="Znf_hrmn_rcpt"/>
</dbReference>
<feature type="domain" description="Nuclear receptor" evidence="11">
    <location>
        <begin position="45"/>
        <end position="121"/>
    </location>
</feature>
<dbReference type="Pfam" id="PF00105">
    <property type="entry name" value="zf-C4"/>
    <property type="match status" value="1"/>
</dbReference>
<keyword evidence="13" id="KW-1185">Reference proteome</keyword>
<evidence type="ECO:0000256" key="1">
    <source>
        <dbReference type="ARBA" id="ARBA00004123"/>
    </source>
</evidence>
<evidence type="ECO:0000259" key="11">
    <source>
        <dbReference type="PROSITE" id="PS51030"/>
    </source>
</evidence>
<dbReference type="CDD" id="cd06957">
    <property type="entry name" value="NR_DBD_PNR_like_2"/>
    <property type="match status" value="1"/>
</dbReference>
<name>A0A811UDG4_CERCA</name>
<feature type="region of interest" description="Disordered" evidence="10">
    <location>
        <begin position="1"/>
        <end position="24"/>
    </location>
</feature>
<keyword evidence="6" id="KW-0238">DNA-binding</keyword>
<feature type="compositionally biased region" description="Polar residues" evidence="10">
    <location>
        <begin position="1"/>
        <end position="11"/>
    </location>
</feature>
<dbReference type="Gene3D" id="3.30.50.10">
    <property type="entry name" value="Erythroid Transcription Factor GATA-1, subunit A"/>
    <property type="match status" value="1"/>
</dbReference>
<dbReference type="FunFam" id="3.30.50.10:FF:000066">
    <property type="entry name" value="Hormone receptor 83"/>
    <property type="match status" value="1"/>
</dbReference>
<dbReference type="InterPro" id="IPR035500">
    <property type="entry name" value="NHR-like_dom_sf"/>
</dbReference>
<dbReference type="InterPro" id="IPR050274">
    <property type="entry name" value="Nuclear_hormone_rcpt_NR2"/>
</dbReference>
<dbReference type="SUPFAM" id="SSF57716">
    <property type="entry name" value="Glucocorticoid receptor-like (DNA-binding domain)"/>
    <property type="match status" value="1"/>
</dbReference>
<sequence length="343" mass="38039">MCKAQSSNMPNLQEEDSAAEPTRSPITQLYGGDNEVSIISANIPMSICQVCGDQSSGKHYGVLCCDGCSCFFKRSVRKGTLYTCIAAKGSCVVDKARRNWCPYCRLRRCLAVGMNVAAVQEERGPRTQAAVGRQAVPSTKNSALARFTYTSCNYRPHHVTPMLKPQNDAVNAACTSGNAVNFQILAQILVTCLRQAKCNEQFRTLTPPQQETILNAVWNECFVLRASHWSLDISAMIDACGDPQLRRVIAEAKQLRADVLELNFLETLILCRKEMAVDAENAVLLESYANGALISLARYSMQQSNWLRFGTLLLGLRQLTQRCYDSLLASFFRTVVRDIVKSL</sequence>
<dbReference type="Gene3D" id="1.10.565.10">
    <property type="entry name" value="Retinoid X Receptor"/>
    <property type="match status" value="1"/>
</dbReference>
<dbReference type="GO" id="GO:0043565">
    <property type="term" value="F:sequence-specific DNA binding"/>
    <property type="evidence" value="ECO:0007669"/>
    <property type="project" value="InterPro"/>
</dbReference>
<evidence type="ECO:0000256" key="2">
    <source>
        <dbReference type="ARBA" id="ARBA00022723"/>
    </source>
</evidence>
<keyword evidence="7" id="KW-0804">Transcription</keyword>
<dbReference type="PRINTS" id="PR00047">
    <property type="entry name" value="STROIDFINGER"/>
</dbReference>
<evidence type="ECO:0000256" key="9">
    <source>
        <dbReference type="ARBA" id="ARBA00023242"/>
    </source>
</evidence>
<evidence type="ECO:0000256" key="4">
    <source>
        <dbReference type="ARBA" id="ARBA00022833"/>
    </source>
</evidence>
<evidence type="ECO:0000313" key="12">
    <source>
        <dbReference type="EMBL" id="CAD6995967.1"/>
    </source>
</evidence>
<dbReference type="GO" id="GO:0003700">
    <property type="term" value="F:DNA-binding transcription factor activity"/>
    <property type="evidence" value="ECO:0007669"/>
    <property type="project" value="InterPro"/>
</dbReference>
<evidence type="ECO:0000256" key="10">
    <source>
        <dbReference type="SAM" id="MobiDB-lite"/>
    </source>
</evidence>
<comment type="caution">
    <text evidence="12">The sequence shown here is derived from an EMBL/GenBank/DDBJ whole genome shotgun (WGS) entry which is preliminary data.</text>
</comment>
<dbReference type="FunFam" id="1.10.565.10:FF:000063">
    <property type="entry name" value="Hormone receptor 83"/>
    <property type="match status" value="1"/>
</dbReference>
<organism evidence="12 13">
    <name type="scientific">Ceratitis capitata</name>
    <name type="common">Mediterranean fruit fly</name>
    <name type="synonym">Tephritis capitata</name>
    <dbReference type="NCBI Taxonomy" id="7213"/>
    <lineage>
        <taxon>Eukaryota</taxon>
        <taxon>Metazoa</taxon>
        <taxon>Ecdysozoa</taxon>
        <taxon>Arthropoda</taxon>
        <taxon>Hexapoda</taxon>
        <taxon>Insecta</taxon>
        <taxon>Pterygota</taxon>
        <taxon>Neoptera</taxon>
        <taxon>Endopterygota</taxon>
        <taxon>Diptera</taxon>
        <taxon>Brachycera</taxon>
        <taxon>Muscomorpha</taxon>
        <taxon>Tephritoidea</taxon>
        <taxon>Tephritidae</taxon>
        <taxon>Ceratitis</taxon>
        <taxon>Ceratitis</taxon>
    </lineage>
</organism>
<proteinExistence type="predicted"/>
<accession>A0A811UDG4</accession>
<dbReference type="AlphaFoldDB" id="A0A811UDG4"/>
<dbReference type="PROSITE" id="PS51030">
    <property type="entry name" value="NUCLEAR_REC_DBD_2"/>
    <property type="match status" value="1"/>
</dbReference>
<dbReference type="OrthoDB" id="5771769at2759"/>
<evidence type="ECO:0000256" key="7">
    <source>
        <dbReference type="ARBA" id="ARBA00023163"/>
    </source>
</evidence>
<keyword evidence="9" id="KW-0539">Nucleus</keyword>
<keyword evidence="8" id="KW-0675">Receptor</keyword>
<dbReference type="GO" id="GO:0005634">
    <property type="term" value="C:nucleus"/>
    <property type="evidence" value="ECO:0007669"/>
    <property type="project" value="UniProtKB-SubCell"/>
</dbReference>
<dbReference type="EMBL" id="CAJHJT010000001">
    <property type="protein sequence ID" value="CAD6995967.1"/>
    <property type="molecule type" value="Genomic_DNA"/>
</dbReference>
<dbReference type="PROSITE" id="PS00031">
    <property type="entry name" value="NUCLEAR_REC_DBD_1"/>
    <property type="match status" value="1"/>
</dbReference>
<evidence type="ECO:0000256" key="5">
    <source>
        <dbReference type="ARBA" id="ARBA00023015"/>
    </source>
</evidence>
<evidence type="ECO:0000256" key="6">
    <source>
        <dbReference type="ARBA" id="ARBA00023125"/>
    </source>
</evidence>
<dbReference type="InterPro" id="IPR013088">
    <property type="entry name" value="Znf_NHR/GATA"/>
</dbReference>
<reference evidence="12" key="1">
    <citation type="submission" date="2020-11" db="EMBL/GenBank/DDBJ databases">
        <authorList>
            <person name="Whitehead M."/>
        </authorList>
    </citation>
    <scope>NUCLEOTIDE SEQUENCE</scope>
    <source>
        <strain evidence="12">EGII</strain>
    </source>
</reference>
<evidence type="ECO:0000256" key="8">
    <source>
        <dbReference type="ARBA" id="ARBA00023170"/>
    </source>
</evidence>
<comment type="subcellular location">
    <subcellularLocation>
        <location evidence="1">Nucleus</location>
    </subcellularLocation>
</comment>
<keyword evidence="4" id="KW-0862">Zinc</keyword>
<keyword evidence="5" id="KW-0805">Transcription regulation</keyword>
<dbReference type="PANTHER" id="PTHR24083">
    <property type="entry name" value="NUCLEAR HORMONE RECEPTOR"/>
    <property type="match status" value="1"/>
</dbReference>
<dbReference type="SMART" id="SM00399">
    <property type="entry name" value="ZnF_C4"/>
    <property type="match status" value="1"/>
</dbReference>
<keyword evidence="2" id="KW-0479">Metal-binding</keyword>
<evidence type="ECO:0000313" key="13">
    <source>
        <dbReference type="Proteomes" id="UP000606786"/>
    </source>
</evidence>